<keyword evidence="4" id="KW-1185">Reference proteome</keyword>
<feature type="transmembrane region" description="Helical" evidence="1">
    <location>
        <begin position="200"/>
        <end position="218"/>
    </location>
</feature>
<dbReference type="Pfam" id="PF20153">
    <property type="entry name" value="DUF6535"/>
    <property type="match status" value="1"/>
</dbReference>
<gene>
    <name evidence="3" type="ORF">OBBRIDRAFT_740216</name>
</gene>
<dbReference type="AlphaFoldDB" id="A0A8E2AN16"/>
<name>A0A8E2AN16_9APHY</name>
<feature type="domain" description="DUF6535" evidence="2">
    <location>
        <begin position="43"/>
        <end position="196"/>
    </location>
</feature>
<protein>
    <recommendedName>
        <fullName evidence="2">DUF6535 domain-containing protein</fullName>
    </recommendedName>
</protein>
<evidence type="ECO:0000259" key="2">
    <source>
        <dbReference type="Pfam" id="PF20153"/>
    </source>
</evidence>
<keyword evidence="1" id="KW-0472">Membrane</keyword>
<organism evidence="3 4">
    <name type="scientific">Obba rivulosa</name>
    <dbReference type="NCBI Taxonomy" id="1052685"/>
    <lineage>
        <taxon>Eukaryota</taxon>
        <taxon>Fungi</taxon>
        <taxon>Dikarya</taxon>
        <taxon>Basidiomycota</taxon>
        <taxon>Agaricomycotina</taxon>
        <taxon>Agaricomycetes</taxon>
        <taxon>Polyporales</taxon>
        <taxon>Gelatoporiaceae</taxon>
        <taxon>Obba</taxon>
    </lineage>
</organism>
<feature type="transmembrane region" description="Helical" evidence="1">
    <location>
        <begin position="174"/>
        <end position="194"/>
    </location>
</feature>
<evidence type="ECO:0000313" key="3">
    <source>
        <dbReference type="EMBL" id="OCH85250.1"/>
    </source>
</evidence>
<proteinExistence type="predicted"/>
<dbReference type="InterPro" id="IPR045338">
    <property type="entry name" value="DUF6535"/>
</dbReference>
<dbReference type="OrthoDB" id="3269725at2759"/>
<evidence type="ECO:0000256" key="1">
    <source>
        <dbReference type="SAM" id="Phobius"/>
    </source>
</evidence>
<accession>A0A8E2AN16</accession>
<feature type="transmembrane region" description="Helical" evidence="1">
    <location>
        <begin position="111"/>
        <end position="133"/>
    </location>
</feature>
<feature type="non-terminal residue" evidence="3">
    <location>
        <position position="237"/>
    </location>
</feature>
<reference evidence="3 4" key="1">
    <citation type="submission" date="2016-07" db="EMBL/GenBank/DDBJ databases">
        <title>Draft genome of the white-rot fungus Obba rivulosa 3A-2.</title>
        <authorList>
            <consortium name="DOE Joint Genome Institute"/>
            <person name="Miettinen O."/>
            <person name="Riley R."/>
            <person name="Acob R."/>
            <person name="Barry K."/>
            <person name="Cullen D."/>
            <person name="De Vries R."/>
            <person name="Hainaut M."/>
            <person name="Hatakka A."/>
            <person name="Henrissat B."/>
            <person name="Hilden K."/>
            <person name="Kuo R."/>
            <person name="Labutti K."/>
            <person name="Lipzen A."/>
            <person name="Makela M.R."/>
            <person name="Sandor L."/>
            <person name="Spatafora J.W."/>
            <person name="Grigoriev I.V."/>
            <person name="Hibbett D.S."/>
        </authorList>
    </citation>
    <scope>NUCLEOTIDE SEQUENCE [LARGE SCALE GENOMIC DNA]</scope>
    <source>
        <strain evidence="3 4">3A-2</strain>
    </source>
</reference>
<evidence type="ECO:0000313" key="4">
    <source>
        <dbReference type="Proteomes" id="UP000250043"/>
    </source>
</evidence>
<feature type="transmembrane region" description="Helical" evidence="1">
    <location>
        <begin position="68"/>
        <end position="91"/>
    </location>
</feature>
<keyword evidence="1" id="KW-0812">Transmembrane</keyword>
<keyword evidence="1" id="KW-1133">Transmembrane helix</keyword>
<dbReference type="Proteomes" id="UP000250043">
    <property type="component" value="Unassembled WGS sequence"/>
</dbReference>
<dbReference type="EMBL" id="KV722598">
    <property type="protein sequence ID" value="OCH85250.1"/>
    <property type="molecule type" value="Genomic_DNA"/>
</dbReference>
<sequence>MRSVNSSISEDLDCRCSSLGDQAGVLGEGASVNELRKQADEGWSECARRLRTHNEKVVGAWKEEIDSLLTFSGLFSAVTTAFNVAFIQSLIGLDESPMANGVTQSVVSSVWINTLWLSSLVLSLSGASIGIVVRQWLKHFITPTPYDPKHSAYIHYLRWELGVIQWHVPQILDLLPVCLLLAVILFLVGLVGLLWALNNVVAAIISGQVGLLCLLALYTTMAPAWRPDCPYKSPQAR</sequence>